<reference evidence="2 3" key="1">
    <citation type="journal article" date="2017" name="BMC Genomics">
        <title>Genomic analysis of methanogenic archaea reveals a shift towards energy conservation.</title>
        <authorList>
            <person name="Gilmore S.P."/>
            <person name="Henske J.K."/>
            <person name="Sexton J.A."/>
            <person name="Solomon K.V."/>
            <person name="Seppala S."/>
            <person name="Yoo J.I."/>
            <person name="Huyett L.M."/>
            <person name="Pressman A."/>
            <person name="Cogan J.Z."/>
            <person name="Kivenson V."/>
            <person name="Peng X."/>
            <person name="Tan Y."/>
            <person name="Valentine D.L."/>
            <person name="O'Malley M.A."/>
        </authorList>
    </citation>
    <scope>NUCLEOTIDE SEQUENCE [LARGE SCALE GENOMIC DNA]</scope>
    <source>
        <strain evidence="2 3">M.o.H.</strain>
    </source>
</reference>
<proteinExistence type="predicted"/>
<evidence type="ECO:0000313" key="2">
    <source>
        <dbReference type="EMBL" id="PAV03639.1"/>
    </source>
</evidence>
<dbReference type="AlphaFoldDB" id="A0A2A2H2L8"/>
<name>A0A2A2H2L8_METBR</name>
<protein>
    <recommendedName>
        <fullName evidence="4">DUF4405 domain-containing protein</fullName>
    </recommendedName>
</protein>
<keyword evidence="3" id="KW-1185">Reference proteome</keyword>
<dbReference type="Proteomes" id="UP000217784">
    <property type="component" value="Unassembled WGS sequence"/>
</dbReference>
<organism evidence="2 3">
    <name type="scientific">Methanobacterium bryantii</name>
    <dbReference type="NCBI Taxonomy" id="2161"/>
    <lineage>
        <taxon>Archaea</taxon>
        <taxon>Methanobacteriati</taxon>
        <taxon>Methanobacteriota</taxon>
        <taxon>Methanomada group</taxon>
        <taxon>Methanobacteria</taxon>
        <taxon>Methanobacteriales</taxon>
        <taxon>Methanobacteriaceae</taxon>
        <taxon>Methanobacterium</taxon>
    </lineage>
</organism>
<keyword evidence="1" id="KW-1133">Transmembrane helix</keyword>
<accession>A0A2A2H2L8</accession>
<comment type="caution">
    <text evidence="2">The sequence shown here is derived from an EMBL/GenBank/DDBJ whole genome shotgun (WGS) entry which is preliminary data.</text>
</comment>
<dbReference type="EMBL" id="LMVM01000037">
    <property type="protein sequence ID" value="PAV03639.1"/>
    <property type="molecule type" value="Genomic_DNA"/>
</dbReference>
<evidence type="ECO:0008006" key="4">
    <source>
        <dbReference type="Google" id="ProtNLM"/>
    </source>
</evidence>
<feature type="transmembrane region" description="Helical" evidence="1">
    <location>
        <begin position="6"/>
        <end position="23"/>
    </location>
</feature>
<dbReference type="OrthoDB" id="69609at2157"/>
<dbReference type="RefSeq" id="WP_069583889.1">
    <property type="nucleotide sequence ID" value="NZ_LMVM01000037.1"/>
</dbReference>
<gene>
    <name evidence="2" type="ORF">ASJ80_01310</name>
</gene>
<evidence type="ECO:0000313" key="3">
    <source>
        <dbReference type="Proteomes" id="UP000217784"/>
    </source>
</evidence>
<keyword evidence="1" id="KW-0812">Transmembrane</keyword>
<feature type="transmembrane region" description="Helical" evidence="1">
    <location>
        <begin position="71"/>
        <end position="94"/>
    </location>
</feature>
<feature type="transmembrane region" description="Helical" evidence="1">
    <location>
        <begin position="35"/>
        <end position="59"/>
    </location>
</feature>
<sequence>MVYEIFIPSIPFVGGYLITYTLYNTGLIKKSLHANLWNFILLSAFLVAACAGFVLMVLLELGIITSINSGLLYWHVEFGITMALVTVFHIIIYWKSTRRLFTGGKVKS</sequence>
<evidence type="ECO:0000256" key="1">
    <source>
        <dbReference type="SAM" id="Phobius"/>
    </source>
</evidence>
<keyword evidence="1" id="KW-0472">Membrane</keyword>